<sequence>MPFRWLAVMIAVSALTLSSGCSLVAKEWMDLSQKQIAEQQQEVKKEKQADEEEPAGEEPEPQAPINVEGTDPLIEGKELEVSKITILADDQDWKKADYGTVDSNHEYTAFTPDGESPDQAEELLGVHYFAGLQEQATVAQTAMLMRKGMEEESEGTLEWKVISQDREDQLVGLKMTEQDEGEMEGFARFFATDDGIYMVMYLSAYTMSDSEKEQWMYLLKQANNTDLTL</sequence>
<gene>
    <name evidence="3" type="ORF">SAMN05421790_11070</name>
</gene>
<dbReference type="Proteomes" id="UP000186795">
    <property type="component" value="Unassembled WGS sequence"/>
</dbReference>
<keyword evidence="4" id="KW-1185">Reference proteome</keyword>
<evidence type="ECO:0000256" key="2">
    <source>
        <dbReference type="SAM" id="SignalP"/>
    </source>
</evidence>
<feature type="compositionally biased region" description="Acidic residues" evidence="1">
    <location>
        <begin position="49"/>
        <end position="60"/>
    </location>
</feature>
<dbReference type="AlphaFoldDB" id="A0A1N7NVA5"/>
<feature type="signal peptide" evidence="2">
    <location>
        <begin position="1"/>
        <end position="24"/>
    </location>
</feature>
<dbReference type="RefSeq" id="WP_040387676.1">
    <property type="nucleotide sequence ID" value="NZ_CP048103.1"/>
</dbReference>
<feature type="chain" id="PRO_5039081010" evidence="2">
    <location>
        <begin position="25"/>
        <end position="229"/>
    </location>
</feature>
<feature type="region of interest" description="Disordered" evidence="1">
    <location>
        <begin position="35"/>
        <end position="69"/>
    </location>
</feature>
<dbReference type="PROSITE" id="PS51257">
    <property type="entry name" value="PROKAR_LIPOPROTEIN"/>
    <property type="match status" value="1"/>
</dbReference>
<evidence type="ECO:0000256" key="1">
    <source>
        <dbReference type="SAM" id="MobiDB-lite"/>
    </source>
</evidence>
<dbReference type="OrthoDB" id="2988938at2"/>
<accession>A0A1N7NVA5</accession>
<reference evidence="4" key="1">
    <citation type="submission" date="2017-01" db="EMBL/GenBank/DDBJ databases">
        <authorList>
            <person name="Varghese N."/>
            <person name="Submissions S."/>
        </authorList>
    </citation>
    <scope>NUCLEOTIDE SEQUENCE [LARGE SCALE GENOMIC DNA]</scope>
    <source>
        <strain evidence="4">DSM 45196</strain>
    </source>
</reference>
<dbReference type="EMBL" id="FTOD01000010">
    <property type="protein sequence ID" value="SIT02293.1"/>
    <property type="molecule type" value="Genomic_DNA"/>
</dbReference>
<evidence type="ECO:0000313" key="3">
    <source>
        <dbReference type="EMBL" id="SIT02293.1"/>
    </source>
</evidence>
<organism evidence="3 4">
    <name type="scientific">Kroppenstedtia eburnea</name>
    <dbReference type="NCBI Taxonomy" id="714067"/>
    <lineage>
        <taxon>Bacteria</taxon>
        <taxon>Bacillati</taxon>
        <taxon>Bacillota</taxon>
        <taxon>Bacilli</taxon>
        <taxon>Bacillales</taxon>
        <taxon>Thermoactinomycetaceae</taxon>
        <taxon>Kroppenstedtia</taxon>
    </lineage>
</organism>
<name>A0A1N7NVA5_9BACL</name>
<evidence type="ECO:0000313" key="4">
    <source>
        <dbReference type="Proteomes" id="UP000186795"/>
    </source>
</evidence>
<proteinExistence type="predicted"/>
<keyword evidence="2" id="KW-0732">Signal</keyword>
<protein>
    <submittedName>
        <fullName evidence="3">Uncharacterized protein</fullName>
    </submittedName>
</protein>